<feature type="transmembrane region" description="Helical" evidence="7">
    <location>
        <begin position="94"/>
        <end position="114"/>
    </location>
</feature>
<comment type="similarity">
    <text evidence="7">Belongs to the binding-protein-dependent transport system permease family.</text>
</comment>
<sequence>MQLQKDARKHKKARSEFNRSIRQNWDLYLMLAIPVILLLVFNYYPMLGMQIAFKKYTPGKGIWGSRWVGWYQFAKMFRTQKFAQTFFNTLKISIYQILVSPPITVVFALMLNVVRNKYFKKTVQMVTYMPHFISTVIMVGILTQILNPRVGMLGNICSVLGVEAPNLWASPRAFKHIYVWSAVWQELGWNSVIYLAALSSVDTAFYEAASIDGASRFKQLFYIDLPCILPTFVILLIMRVGSMMSVGYEKVLLMQNDLNLSASEIISTYSYKVGLQTGTDYSYGTAIGLFNSVINLVLICTVNAISKKLTETSLW</sequence>
<comment type="subcellular location">
    <subcellularLocation>
        <location evidence="1 7">Cell membrane</location>
        <topology evidence="1 7">Multi-pass membrane protein</topology>
    </subcellularLocation>
</comment>
<evidence type="ECO:0000259" key="8">
    <source>
        <dbReference type="PROSITE" id="PS50928"/>
    </source>
</evidence>
<dbReference type="InterPro" id="IPR050809">
    <property type="entry name" value="UgpAE/MalFG_permease"/>
</dbReference>
<protein>
    <submittedName>
        <fullName evidence="9">Sugar ABC transporter permease</fullName>
    </submittedName>
</protein>
<feature type="transmembrane region" description="Helical" evidence="7">
    <location>
        <begin position="126"/>
        <end position="146"/>
    </location>
</feature>
<dbReference type="PROSITE" id="PS50928">
    <property type="entry name" value="ABC_TM1"/>
    <property type="match status" value="1"/>
</dbReference>
<keyword evidence="5 7" id="KW-1133">Transmembrane helix</keyword>
<evidence type="ECO:0000256" key="6">
    <source>
        <dbReference type="ARBA" id="ARBA00023136"/>
    </source>
</evidence>
<keyword evidence="3" id="KW-1003">Cell membrane</keyword>
<comment type="caution">
    <text evidence="9">The sequence shown here is derived from an EMBL/GenBank/DDBJ whole genome shotgun (WGS) entry which is preliminary data.</text>
</comment>
<feature type="transmembrane region" description="Helical" evidence="7">
    <location>
        <begin position="281"/>
        <end position="305"/>
    </location>
</feature>
<evidence type="ECO:0000313" key="9">
    <source>
        <dbReference type="EMBL" id="MBC8595944.1"/>
    </source>
</evidence>
<dbReference type="EMBL" id="JACRTE010000003">
    <property type="protein sequence ID" value="MBC8595944.1"/>
    <property type="molecule type" value="Genomic_DNA"/>
</dbReference>
<evidence type="ECO:0000313" key="10">
    <source>
        <dbReference type="Proteomes" id="UP000647416"/>
    </source>
</evidence>
<evidence type="ECO:0000256" key="3">
    <source>
        <dbReference type="ARBA" id="ARBA00022475"/>
    </source>
</evidence>
<evidence type="ECO:0000256" key="5">
    <source>
        <dbReference type="ARBA" id="ARBA00022989"/>
    </source>
</evidence>
<feature type="transmembrane region" description="Helical" evidence="7">
    <location>
        <begin position="187"/>
        <end position="208"/>
    </location>
</feature>
<reference evidence="9" key="1">
    <citation type="submission" date="2020-08" db="EMBL/GenBank/DDBJ databases">
        <title>Genome public.</title>
        <authorList>
            <person name="Liu C."/>
            <person name="Sun Q."/>
        </authorList>
    </citation>
    <scope>NUCLEOTIDE SEQUENCE</scope>
    <source>
        <strain evidence="9">NSJ-50</strain>
    </source>
</reference>
<dbReference type="Proteomes" id="UP000647416">
    <property type="component" value="Unassembled WGS sequence"/>
</dbReference>
<gene>
    <name evidence="9" type="ORF">H8706_03550</name>
</gene>
<organism evidence="9 10">
    <name type="scientific">Qingrenia yutianensis</name>
    <dbReference type="NCBI Taxonomy" id="2763676"/>
    <lineage>
        <taxon>Bacteria</taxon>
        <taxon>Bacillati</taxon>
        <taxon>Bacillota</taxon>
        <taxon>Clostridia</taxon>
        <taxon>Eubacteriales</taxon>
        <taxon>Oscillospiraceae</taxon>
        <taxon>Qingrenia</taxon>
    </lineage>
</organism>
<dbReference type="InterPro" id="IPR000515">
    <property type="entry name" value="MetI-like"/>
</dbReference>
<feature type="transmembrane region" description="Helical" evidence="7">
    <location>
        <begin position="27"/>
        <end position="44"/>
    </location>
</feature>
<keyword evidence="2 7" id="KW-0813">Transport</keyword>
<evidence type="ECO:0000256" key="1">
    <source>
        <dbReference type="ARBA" id="ARBA00004651"/>
    </source>
</evidence>
<feature type="transmembrane region" description="Helical" evidence="7">
    <location>
        <begin position="220"/>
        <end position="238"/>
    </location>
</feature>
<keyword evidence="6 7" id="KW-0472">Membrane</keyword>
<dbReference type="Pfam" id="PF00528">
    <property type="entry name" value="BPD_transp_1"/>
    <property type="match status" value="1"/>
</dbReference>
<keyword evidence="10" id="KW-1185">Reference proteome</keyword>
<name>A0A926FCS7_9FIRM</name>
<evidence type="ECO:0000256" key="4">
    <source>
        <dbReference type="ARBA" id="ARBA00022692"/>
    </source>
</evidence>
<dbReference type="GO" id="GO:0055085">
    <property type="term" value="P:transmembrane transport"/>
    <property type="evidence" value="ECO:0007669"/>
    <property type="project" value="InterPro"/>
</dbReference>
<dbReference type="GO" id="GO:0005886">
    <property type="term" value="C:plasma membrane"/>
    <property type="evidence" value="ECO:0007669"/>
    <property type="project" value="UniProtKB-SubCell"/>
</dbReference>
<dbReference type="SUPFAM" id="SSF161098">
    <property type="entry name" value="MetI-like"/>
    <property type="match status" value="1"/>
</dbReference>
<feature type="domain" description="ABC transmembrane type-1" evidence="8">
    <location>
        <begin position="86"/>
        <end position="302"/>
    </location>
</feature>
<dbReference type="Gene3D" id="1.10.3720.10">
    <property type="entry name" value="MetI-like"/>
    <property type="match status" value="1"/>
</dbReference>
<dbReference type="InterPro" id="IPR035906">
    <property type="entry name" value="MetI-like_sf"/>
</dbReference>
<dbReference type="AlphaFoldDB" id="A0A926FCS7"/>
<proteinExistence type="inferred from homology"/>
<dbReference type="PANTHER" id="PTHR43227">
    <property type="entry name" value="BLL4140 PROTEIN"/>
    <property type="match status" value="1"/>
</dbReference>
<keyword evidence="4 7" id="KW-0812">Transmembrane</keyword>
<dbReference type="CDD" id="cd06261">
    <property type="entry name" value="TM_PBP2"/>
    <property type="match status" value="1"/>
</dbReference>
<dbReference type="PANTHER" id="PTHR43227:SF11">
    <property type="entry name" value="BLL4140 PROTEIN"/>
    <property type="match status" value="1"/>
</dbReference>
<evidence type="ECO:0000256" key="7">
    <source>
        <dbReference type="RuleBase" id="RU363032"/>
    </source>
</evidence>
<evidence type="ECO:0000256" key="2">
    <source>
        <dbReference type="ARBA" id="ARBA00022448"/>
    </source>
</evidence>
<accession>A0A926FCS7</accession>